<dbReference type="EMBL" id="UGXD01000002">
    <property type="protein sequence ID" value="SUG34701.1"/>
    <property type="molecule type" value="Genomic_DNA"/>
</dbReference>
<proteinExistence type="predicted"/>
<gene>
    <name evidence="1" type="ORF">NCTC7304_04228</name>
</gene>
<accession>A0A379T0P6</accession>
<name>A0A379T0P6_SALER</name>
<dbReference type="Proteomes" id="UP000254762">
    <property type="component" value="Unassembled WGS sequence"/>
</dbReference>
<organism evidence="1 2">
    <name type="scientific">Salmonella enterica subsp. arizonae</name>
    <dbReference type="NCBI Taxonomy" id="59203"/>
    <lineage>
        <taxon>Bacteria</taxon>
        <taxon>Pseudomonadati</taxon>
        <taxon>Pseudomonadota</taxon>
        <taxon>Gammaproteobacteria</taxon>
        <taxon>Enterobacterales</taxon>
        <taxon>Enterobacteriaceae</taxon>
        <taxon>Salmonella</taxon>
    </lineage>
</organism>
<evidence type="ECO:0000313" key="1">
    <source>
        <dbReference type="EMBL" id="SUG34701.1"/>
    </source>
</evidence>
<protein>
    <submittedName>
        <fullName evidence="1">Uncharacterized protein conserved in bacteria</fullName>
    </submittedName>
</protein>
<reference evidence="1 2" key="1">
    <citation type="submission" date="2018-06" db="EMBL/GenBank/DDBJ databases">
        <authorList>
            <consortium name="Pathogen Informatics"/>
            <person name="Doyle S."/>
        </authorList>
    </citation>
    <scope>NUCLEOTIDE SEQUENCE [LARGE SCALE GENOMIC DNA]</scope>
    <source>
        <strain evidence="1 2">NCTC7304</strain>
    </source>
</reference>
<sequence length="138" mass="14630">MNTLNAQGRTGQTGEAISDSLVKSAKNLLGGDNKDAIDQSVGVHGPLDAAFGPVLALVDKNRTGAQELSLQSYLTRVTQVRLRLQQVTNAADPQAMTQTIAQTVFQGKAVDLTETRDYGSLIAAGLGQEWSGFVVRCL</sequence>
<evidence type="ECO:0000313" key="2">
    <source>
        <dbReference type="Proteomes" id="UP000254762"/>
    </source>
</evidence>
<dbReference type="AlphaFoldDB" id="A0A379T0P6"/>